<accession>A0AA50QBW3</accession>
<dbReference type="GO" id="GO:0006310">
    <property type="term" value="P:DNA recombination"/>
    <property type="evidence" value="ECO:0007669"/>
    <property type="project" value="UniProtKB-KW"/>
</dbReference>
<dbReference type="InterPro" id="IPR050090">
    <property type="entry name" value="Tyrosine_recombinase_XerCD"/>
</dbReference>
<dbReference type="PROSITE" id="PS51900">
    <property type="entry name" value="CB"/>
    <property type="match status" value="1"/>
</dbReference>
<evidence type="ECO:0000256" key="3">
    <source>
        <dbReference type="ARBA" id="ARBA00023125"/>
    </source>
</evidence>
<evidence type="ECO:0000256" key="2">
    <source>
        <dbReference type="ARBA" id="ARBA00022908"/>
    </source>
</evidence>
<feature type="domain" description="Core-binding (CB)" evidence="7">
    <location>
        <begin position="1"/>
        <end position="84"/>
    </location>
</feature>
<evidence type="ECO:0000313" key="8">
    <source>
        <dbReference type="EMBL" id="WMC12443.1"/>
    </source>
</evidence>
<dbReference type="EMBL" id="CP118224">
    <property type="protein sequence ID" value="WMC12443.1"/>
    <property type="molecule type" value="Genomic_DNA"/>
</dbReference>
<feature type="domain" description="Tyr recombinase" evidence="6">
    <location>
        <begin position="101"/>
        <end position="314"/>
    </location>
</feature>
<evidence type="ECO:0000259" key="6">
    <source>
        <dbReference type="PROSITE" id="PS51898"/>
    </source>
</evidence>
<dbReference type="GO" id="GO:0015074">
    <property type="term" value="P:DNA integration"/>
    <property type="evidence" value="ECO:0007669"/>
    <property type="project" value="UniProtKB-KW"/>
</dbReference>
<keyword evidence="3 5" id="KW-0238">DNA-binding</keyword>
<evidence type="ECO:0000259" key="7">
    <source>
        <dbReference type="PROSITE" id="PS51900"/>
    </source>
</evidence>
<dbReference type="InterPro" id="IPR013762">
    <property type="entry name" value="Integrase-like_cat_sf"/>
</dbReference>
<dbReference type="Gene3D" id="1.10.150.130">
    <property type="match status" value="1"/>
</dbReference>
<keyword evidence="2" id="KW-0229">DNA integration</keyword>
<dbReference type="NCBIfam" id="TIGR02249">
    <property type="entry name" value="integrase_gron"/>
    <property type="match status" value="1"/>
</dbReference>
<dbReference type="InterPro" id="IPR011946">
    <property type="entry name" value="Integrase_integron-type"/>
</dbReference>
<dbReference type="PROSITE" id="PS51898">
    <property type="entry name" value="TYR_RECOMBINASE"/>
    <property type="match status" value="1"/>
</dbReference>
<gene>
    <name evidence="8" type="ORF">PU634_07560</name>
</gene>
<dbReference type="KEGG" id="ope:PU634_07560"/>
<keyword evidence="9" id="KW-1185">Reference proteome</keyword>
<dbReference type="PANTHER" id="PTHR30349:SF64">
    <property type="entry name" value="PROPHAGE INTEGRASE INTD-RELATED"/>
    <property type="match status" value="1"/>
</dbReference>
<dbReference type="AlphaFoldDB" id="A0AA50QBW3"/>
<evidence type="ECO:0000256" key="1">
    <source>
        <dbReference type="ARBA" id="ARBA00008857"/>
    </source>
</evidence>
<comment type="similarity">
    <text evidence="1">Belongs to the 'phage' integrase family.</text>
</comment>
<dbReference type="InterPro" id="IPR010998">
    <property type="entry name" value="Integrase_recombinase_N"/>
</dbReference>
<keyword evidence="4" id="KW-0233">DNA recombination</keyword>
<reference evidence="8 9" key="1">
    <citation type="submission" date="2023-02" db="EMBL/GenBank/DDBJ databases">
        <title>Complete genome sequence of a novel bacterium Oceanimonas sp. NTOU-MSR1 isolated from marine coast sediment.</title>
        <authorList>
            <person name="Yang H.-T."/>
            <person name="Chen Y.-L."/>
            <person name="Ho Y.-N."/>
        </authorList>
    </citation>
    <scope>NUCLEOTIDE SEQUENCE [LARGE SCALE GENOMIC DNA]</scope>
    <source>
        <strain evidence="8 9">NTOU-MSR1</strain>
    </source>
</reference>
<dbReference type="InterPro" id="IPR004107">
    <property type="entry name" value="Integrase_SAM-like_N"/>
</dbReference>
<dbReference type="Proteomes" id="UP001223802">
    <property type="component" value="Chromosome"/>
</dbReference>
<evidence type="ECO:0000256" key="5">
    <source>
        <dbReference type="PROSITE-ProRule" id="PRU01248"/>
    </source>
</evidence>
<evidence type="ECO:0000313" key="9">
    <source>
        <dbReference type="Proteomes" id="UP001223802"/>
    </source>
</evidence>
<dbReference type="InterPro" id="IPR002104">
    <property type="entry name" value="Integrase_catalytic"/>
</dbReference>
<dbReference type="GO" id="GO:0003677">
    <property type="term" value="F:DNA binding"/>
    <property type="evidence" value="ECO:0007669"/>
    <property type="project" value="UniProtKB-UniRule"/>
</dbReference>
<proteinExistence type="inferred from homology"/>
<sequence>MAASPFLNRIRRELRLGGYSLRTEKTWLHWIKRFIRFHRLRHPADMGAPEVRRFLTWLAADCHVAVNTQKTALNALAFMYHKVLNIELGELDFHRANQYRRLPVVLTQAEVALILKQLDERNRLIFSLLYGSGLRITECLRLRVQDIGFNDGSVTVRNGKGNKDRKTMLSQRLHCLLHQQIEGALSIQQEDNLKGVGPSLPYAIGKKYPNAYRQPAWMFVFPSVSLCKHPVTGIVCRHHLHDSVPRRALKAAVRQSGICNKRISCHTFRHSFATHLLQSGRDIRTVQELLGHSDVRTTQIYTHVIGQHFAGTHSPLDFLASADKQ</sequence>
<dbReference type="Pfam" id="PF00589">
    <property type="entry name" value="Phage_integrase"/>
    <property type="match status" value="1"/>
</dbReference>
<dbReference type="SUPFAM" id="SSF56349">
    <property type="entry name" value="DNA breaking-rejoining enzymes"/>
    <property type="match status" value="1"/>
</dbReference>
<dbReference type="Pfam" id="PF13495">
    <property type="entry name" value="Phage_int_SAM_4"/>
    <property type="match status" value="1"/>
</dbReference>
<protein>
    <submittedName>
        <fullName evidence="8">Integron integrase</fullName>
    </submittedName>
</protein>
<dbReference type="InterPro" id="IPR044068">
    <property type="entry name" value="CB"/>
</dbReference>
<name>A0AA50QBW3_9GAMM</name>
<evidence type="ECO:0000256" key="4">
    <source>
        <dbReference type="ARBA" id="ARBA00023172"/>
    </source>
</evidence>
<organism evidence="8 9">
    <name type="scientific">Oceanimonas pelagia</name>
    <dbReference type="NCBI Taxonomy" id="3028314"/>
    <lineage>
        <taxon>Bacteria</taxon>
        <taxon>Pseudomonadati</taxon>
        <taxon>Pseudomonadota</taxon>
        <taxon>Gammaproteobacteria</taxon>
        <taxon>Aeromonadales</taxon>
        <taxon>Aeromonadaceae</taxon>
        <taxon>Oceanimonas</taxon>
    </lineage>
</organism>
<dbReference type="PANTHER" id="PTHR30349">
    <property type="entry name" value="PHAGE INTEGRASE-RELATED"/>
    <property type="match status" value="1"/>
</dbReference>
<dbReference type="Gene3D" id="1.10.443.10">
    <property type="entry name" value="Intergrase catalytic core"/>
    <property type="match status" value="1"/>
</dbReference>
<dbReference type="InterPro" id="IPR011010">
    <property type="entry name" value="DNA_brk_join_enz"/>
</dbReference>